<dbReference type="EMBL" id="PFBV01000003">
    <property type="protein sequence ID" value="PIT88651.1"/>
    <property type="molecule type" value="Genomic_DNA"/>
</dbReference>
<dbReference type="Gene3D" id="3.40.50.150">
    <property type="entry name" value="Vaccinia Virus protein VP39"/>
    <property type="match status" value="1"/>
</dbReference>
<sequence length="295" mass="33038">MLCGYIKKVQPNILTACPDEDYALLDAGEGEKLERYGRYVLSRPDPQALWRKHLSEKEWLKADAVFLRDGRSTEWKLKPNTPAKWPIKFGGLQLWIKPTAFKHTGLFPEQISNWDWLGETIKKSKRELSVLNLFAYTGGATLAAAQAGAKVCHVDGSKSAISWARENAELSGLGEKPIRWILDDVVAFVKREIKRGHKYDGIILDPPAFGHGPEGEMWKIEENLLDLLDLCKKILSDKPAFFLINGYAAGYSAIAYENALRGIISGGELEIGALTIAEEKNDRLLPCGIFARWHC</sequence>
<dbReference type="SUPFAM" id="SSF53335">
    <property type="entry name" value="S-adenosyl-L-methionine-dependent methyltransferases"/>
    <property type="match status" value="1"/>
</dbReference>
<dbReference type="Pfam" id="PF10672">
    <property type="entry name" value="Methyltrans_SAM"/>
    <property type="match status" value="1"/>
</dbReference>
<dbReference type="InterPro" id="IPR019614">
    <property type="entry name" value="SAM-dep_methyl-trfase"/>
</dbReference>
<dbReference type="PANTHER" id="PTHR43042">
    <property type="entry name" value="SAM-DEPENDENT METHYLTRANSFERASE"/>
    <property type="match status" value="1"/>
</dbReference>
<keyword evidence="1 5" id="KW-0489">Methyltransferase</keyword>
<reference evidence="6" key="1">
    <citation type="submission" date="2017-09" db="EMBL/GenBank/DDBJ databases">
        <title>Depth-based differentiation of microbial function through sediment-hosted aquifers and enrichment of novel symbionts in the deep terrestrial subsurface.</title>
        <authorList>
            <person name="Probst A.J."/>
            <person name="Ladd B."/>
            <person name="Jarett J.K."/>
            <person name="Geller-Mcgrath D.E."/>
            <person name="Sieber C.M.K."/>
            <person name="Emerson J.B."/>
            <person name="Anantharaman K."/>
            <person name="Thomas B.C."/>
            <person name="Malmstrom R."/>
            <person name="Stieglmeier M."/>
            <person name="Klingl A."/>
            <person name="Woyke T."/>
            <person name="Ryan C.M."/>
            <person name="Banfield J.F."/>
        </authorList>
    </citation>
    <scope>NUCLEOTIDE SEQUENCE [LARGE SCALE GENOMIC DNA]</scope>
</reference>
<name>A0A2M6W790_9BACT</name>
<comment type="caution">
    <text evidence="5">The sequence shown here is derived from an EMBL/GenBank/DDBJ whole genome shotgun (WGS) entry which is preliminary data.</text>
</comment>
<evidence type="ECO:0000256" key="2">
    <source>
        <dbReference type="ARBA" id="ARBA00022679"/>
    </source>
</evidence>
<accession>A0A2M6W790</accession>
<dbReference type="GO" id="GO:0008168">
    <property type="term" value="F:methyltransferase activity"/>
    <property type="evidence" value="ECO:0007669"/>
    <property type="project" value="UniProtKB-KW"/>
</dbReference>
<evidence type="ECO:0000256" key="1">
    <source>
        <dbReference type="ARBA" id="ARBA00022603"/>
    </source>
</evidence>
<dbReference type="GO" id="GO:0032259">
    <property type="term" value="P:methylation"/>
    <property type="evidence" value="ECO:0007669"/>
    <property type="project" value="UniProtKB-KW"/>
</dbReference>
<gene>
    <name evidence="5" type="ORF">COU29_02680</name>
</gene>
<evidence type="ECO:0000313" key="6">
    <source>
        <dbReference type="Proteomes" id="UP000231426"/>
    </source>
</evidence>
<dbReference type="PANTHER" id="PTHR43042:SF2">
    <property type="entry name" value="SAM-DEPENDENT METHYLTRANSFERASE"/>
    <property type="match status" value="1"/>
</dbReference>
<dbReference type="Proteomes" id="UP000231426">
    <property type="component" value="Unassembled WGS sequence"/>
</dbReference>
<evidence type="ECO:0000259" key="4">
    <source>
        <dbReference type="Pfam" id="PF10672"/>
    </source>
</evidence>
<protein>
    <submittedName>
        <fullName evidence="5">SAM-dependent methyltransferase</fullName>
    </submittedName>
</protein>
<evidence type="ECO:0000313" key="5">
    <source>
        <dbReference type="EMBL" id="PIT88651.1"/>
    </source>
</evidence>
<evidence type="ECO:0000256" key="3">
    <source>
        <dbReference type="ARBA" id="ARBA00022691"/>
    </source>
</evidence>
<dbReference type="Gene3D" id="2.60.40.1180">
    <property type="entry name" value="Golgi alpha-mannosidase II"/>
    <property type="match status" value="1"/>
</dbReference>
<dbReference type="InterPro" id="IPR013780">
    <property type="entry name" value="Glyco_hydro_b"/>
</dbReference>
<keyword evidence="3" id="KW-0949">S-adenosyl-L-methionine</keyword>
<organism evidence="5 6">
    <name type="scientific">Candidatus Magasanikbacteria bacterium CG10_big_fil_rev_8_21_14_0_10_36_32</name>
    <dbReference type="NCBI Taxonomy" id="1974646"/>
    <lineage>
        <taxon>Bacteria</taxon>
        <taxon>Candidatus Magasanikiibacteriota</taxon>
    </lineage>
</organism>
<proteinExistence type="predicted"/>
<keyword evidence="2 5" id="KW-0808">Transferase</keyword>
<dbReference type="AlphaFoldDB" id="A0A2M6W790"/>
<feature type="domain" description="S-adenosylmethionine-dependent methyltransferase" evidence="4">
    <location>
        <begin position="73"/>
        <end position="212"/>
    </location>
</feature>
<dbReference type="InterPro" id="IPR029063">
    <property type="entry name" value="SAM-dependent_MTases_sf"/>
</dbReference>